<gene>
    <name evidence="1" type="ORF">Ahy_A04g018778</name>
</gene>
<comment type="caution">
    <text evidence="1">The sequence shown here is derived from an EMBL/GenBank/DDBJ whole genome shotgun (WGS) entry which is preliminary data.</text>
</comment>
<sequence length="68" mass="8070">MTNLLSGEHYNIKTLYTYEYGLNDRYKVEVIVYDGTDSMTLFLWDREAIPLFEKRADQIKEEEVSVQS</sequence>
<protein>
    <recommendedName>
        <fullName evidence="3">Replication factor A C-terminal domain-containing protein</fullName>
    </recommendedName>
</protein>
<name>A0A445DEJ6_ARAHY</name>
<evidence type="ECO:0008006" key="3">
    <source>
        <dbReference type="Google" id="ProtNLM"/>
    </source>
</evidence>
<dbReference type="EMBL" id="SDMP01000004">
    <property type="protein sequence ID" value="RYR61594.1"/>
    <property type="molecule type" value="Genomic_DNA"/>
</dbReference>
<dbReference type="Proteomes" id="UP000289738">
    <property type="component" value="Chromosome A04"/>
</dbReference>
<proteinExistence type="predicted"/>
<dbReference type="AlphaFoldDB" id="A0A445DEJ6"/>
<evidence type="ECO:0000313" key="2">
    <source>
        <dbReference type="Proteomes" id="UP000289738"/>
    </source>
</evidence>
<dbReference type="InterPro" id="IPR012340">
    <property type="entry name" value="NA-bd_OB-fold"/>
</dbReference>
<evidence type="ECO:0000313" key="1">
    <source>
        <dbReference type="EMBL" id="RYR61594.1"/>
    </source>
</evidence>
<accession>A0A445DEJ6</accession>
<dbReference type="Gene3D" id="2.40.50.140">
    <property type="entry name" value="Nucleic acid-binding proteins"/>
    <property type="match status" value="1"/>
</dbReference>
<keyword evidence="2" id="KW-1185">Reference proteome</keyword>
<reference evidence="1 2" key="1">
    <citation type="submission" date="2019-01" db="EMBL/GenBank/DDBJ databases">
        <title>Sequencing of cultivated peanut Arachis hypogaea provides insights into genome evolution and oil improvement.</title>
        <authorList>
            <person name="Chen X."/>
        </authorList>
    </citation>
    <scope>NUCLEOTIDE SEQUENCE [LARGE SCALE GENOMIC DNA]</scope>
    <source>
        <strain evidence="2">cv. Fuhuasheng</strain>
        <tissue evidence="1">Leaves</tissue>
    </source>
</reference>
<organism evidence="1 2">
    <name type="scientific">Arachis hypogaea</name>
    <name type="common">Peanut</name>
    <dbReference type="NCBI Taxonomy" id="3818"/>
    <lineage>
        <taxon>Eukaryota</taxon>
        <taxon>Viridiplantae</taxon>
        <taxon>Streptophyta</taxon>
        <taxon>Embryophyta</taxon>
        <taxon>Tracheophyta</taxon>
        <taxon>Spermatophyta</taxon>
        <taxon>Magnoliopsida</taxon>
        <taxon>eudicotyledons</taxon>
        <taxon>Gunneridae</taxon>
        <taxon>Pentapetalae</taxon>
        <taxon>rosids</taxon>
        <taxon>fabids</taxon>
        <taxon>Fabales</taxon>
        <taxon>Fabaceae</taxon>
        <taxon>Papilionoideae</taxon>
        <taxon>50 kb inversion clade</taxon>
        <taxon>dalbergioids sensu lato</taxon>
        <taxon>Dalbergieae</taxon>
        <taxon>Pterocarpus clade</taxon>
        <taxon>Arachis</taxon>
    </lineage>
</organism>